<reference evidence="4" key="2">
    <citation type="submission" date="2020-11" db="EMBL/GenBank/DDBJ databases">
        <authorList>
            <consortium name="DOE Joint Genome Institute"/>
            <person name="Kuo A."/>
            <person name="Miyauchi S."/>
            <person name="Kiss E."/>
            <person name="Drula E."/>
            <person name="Kohler A."/>
            <person name="Sanchez-Garcia M."/>
            <person name="Andreopoulos B."/>
            <person name="Barry K.W."/>
            <person name="Bonito G."/>
            <person name="Buee M."/>
            <person name="Carver A."/>
            <person name="Chen C."/>
            <person name="Cichocki N."/>
            <person name="Clum A."/>
            <person name="Culley D."/>
            <person name="Crous P.W."/>
            <person name="Fauchery L."/>
            <person name="Girlanda M."/>
            <person name="Hayes R."/>
            <person name="Keri Z."/>
            <person name="Labutti K."/>
            <person name="Lipzen A."/>
            <person name="Lombard V."/>
            <person name="Magnuson J."/>
            <person name="Maillard F."/>
            <person name="Morin E."/>
            <person name="Murat C."/>
            <person name="Nolan M."/>
            <person name="Ohm R."/>
            <person name="Pangilinan J."/>
            <person name="Pereira M."/>
            <person name="Perotto S."/>
            <person name="Peter M."/>
            <person name="Riley R."/>
            <person name="Sitrit Y."/>
            <person name="Stielow B."/>
            <person name="Szollosi G."/>
            <person name="Zifcakova L."/>
            <person name="Stursova M."/>
            <person name="Spatafora J.W."/>
            <person name="Tedersoo L."/>
            <person name="Vaario L.-M."/>
            <person name="Yamada A."/>
            <person name="Yan M."/>
            <person name="Wang P."/>
            <person name="Xu J."/>
            <person name="Bruns T."/>
            <person name="Baldrian P."/>
            <person name="Vilgalys R."/>
            <person name="Henrissat B."/>
            <person name="Grigoriev I.V."/>
            <person name="Hibbett D."/>
            <person name="Nagy L.G."/>
            <person name="Martin F.M."/>
        </authorList>
    </citation>
    <scope>NUCLEOTIDE SEQUENCE</scope>
    <source>
        <strain evidence="4">UH-Tt-Lm1</strain>
    </source>
</reference>
<feature type="region of interest" description="Disordered" evidence="1">
    <location>
        <begin position="370"/>
        <end position="392"/>
    </location>
</feature>
<keyword evidence="2" id="KW-0812">Transmembrane</keyword>
<feature type="compositionally biased region" description="Polar residues" evidence="1">
    <location>
        <begin position="262"/>
        <end position="284"/>
    </location>
</feature>
<feature type="compositionally biased region" description="Basic and acidic residues" evidence="1">
    <location>
        <begin position="473"/>
        <end position="483"/>
    </location>
</feature>
<feature type="compositionally biased region" description="Low complexity" evidence="1">
    <location>
        <begin position="430"/>
        <end position="444"/>
    </location>
</feature>
<keyword evidence="3" id="KW-0732">Signal</keyword>
<name>A0A9P6HMY3_9AGAM</name>
<keyword evidence="2" id="KW-1133">Transmembrane helix</keyword>
<evidence type="ECO:0000256" key="1">
    <source>
        <dbReference type="SAM" id="MobiDB-lite"/>
    </source>
</evidence>
<feature type="chain" id="PRO_5040265873" evidence="3">
    <location>
        <begin position="19"/>
        <end position="489"/>
    </location>
</feature>
<feature type="region of interest" description="Disordered" evidence="1">
    <location>
        <begin position="248"/>
        <end position="328"/>
    </location>
</feature>
<feature type="region of interest" description="Disordered" evidence="1">
    <location>
        <begin position="163"/>
        <end position="194"/>
    </location>
</feature>
<accession>A0A9P6HMY3</accession>
<evidence type="ECO:0000313" key="4">
    <source>
        <dbReference type="EMBL" id="KAF9788685.1"/>
    </source>
</evidence>
<feature type="region of interest" description="Disordered" evidence="1">
    <location>
        <begin position="428"/>
        <end position="489"/>
    </location>
</feature>
<evidence type="ECO:0000256" key="3">
    <source>
        <dbReference type="SAM" id="SignalP"/>
    </source>
</evidence>
<feature type="compositionally biased region" description="Polar residues" evidence="1">
    <location>
        <begin position="296"/>
        <end position="306"/>
    </location>
</feature>
<comment type="caution">
    <text evidence="4">The sequence shown here is derived from an EMBL/GenBank/DDBJ whole genome shotgun (WGS) entry which is preliminary data.</text>
</comment>
<keyword evidence="2" id="KW-0472">Membrane</keyword>
<reference evidence="4" key="1">
    <citation type="journal article" date="2020" name="Nat. Commun.">
        <title>Large-scale genome sequencing of mycorrhizal fungi provides insights into the early evolution of symbiotic traits.</title>
        <authorList>
            <person name="Miyauchi S."/>
            <person name="Kiss E."/>
            <person name="Kuo A."/>
            <person name="Drula E."/>
            <person name="Kohler A."/>
            <person name="Sanchez-Garcia M."/>
            <person name="Morin E."/>
            <person name="Andreopoulos B."/>
            <person name="Barry K.W."/>
            <person name="Bonito G."/>
            <person name="Buee M."/>
            <person name="Carver A."/>
            <person name="Chen C."/>
            <person name="Cichocki N."/>
            <person name="Clum A."/>
            <person name="Culley D."/>
            <person name="Crous P.W."/>
            <person name="Fauchery L."/>
            <person name="Girlanda M."/>
            <person name="Hayes R.D."/>
            <person name="Keri Z."/>
            <person name="LaButti K."/>
            <person name="Lipzen A."/>
            <person name="Lombard V."/>
            <person name="Magnuson J."/>
            <person name="Maillard F."/>
            <person name="Murat C."/>
            <person name="Nolan M."/>
            <person name="Ohm R.A."/>
            <person name="Pangilinan J."/>
            <person name="Pereira M.F."/>
            <person name="Perotto S."/>
            <person name="Peter M."/>
            <person name="Pfister S."/>
            <person name="Riley R."/>
            <person name="Sitrit Y."/>
            <person name="Stielow J.B."/>
            <person name="Szollosi G."/>
            <person name="Zifcakova L."/>
            <person name="Stursova M."/>
            <person name="Spatafora J.W."/>
            <person name="Tedersoo L."/>
            <person name="Vaario L.M."/>
            <person name="Yamada A."/>
            <person name="Yan M."/>
            <person name="Wang P."/>
            <person name="Xu J."/>
            <person name="Bruns T."/>
            <person name="Baldrian P."/>
            <person name="Vilgalys R."/>
            <person name="Dunand C."/>
            <person name="Henrissat B."/>
            <person name="Grigoriev I.V."/>
            <person name="Hibbett D."/>
            <person name="Nagy L.G."/>
            <person name="Martin F.M."/>
        </authorList>
    </citation>
    <scope>NUCLEOTIDE SEQUENCE</scope>
    <source>
        <strain evidence="4">UH-Tt-Lm1</strain>
    </source>
</reference>
<proteinExistence type="predicted"/>
<feature type="region of interest" description="Disordered" evidence="1">
    <location>
        <begin position="91"/>
        <end position="113"/>
    </location>
</feature>
<protein>
    <submittedName>
        <fullName evidence="4">Uncharacterized protein</fullName>
    </submittedName>
</protein>
<sequence length="489" mass="52392">MSMRLSLLSLISAGFAVAAQGPLTSSLVGGPNNFISTDFTTILTTVIITITSPPSLTTTSPPPIATTTTLFVSSTLPPITTTTTVYSSLYQSSSSNEPTNAHETPMGSGTLPPIPTTNNPENITHNPGALAGLIIGICVLVAGLVLFALFTIRRHKQRELENQALHHSPINPLGRSASPRDVLRSNGHHGIIDGDHDLEIQSSIGNEMRASPGSHHIIRHFSGILGPGEILEQQLDYEAGYLVNDPTVASGDGHSSPGHGTITRNSSLTHVTSTPRNASPTLSRKTPRFSIGGTPMPSSWQSSRSEAPTRRGSIDEGSNPFYPSRVNSEPVVFHHDGAPQLMSVYPQRLSSEQPRPEMFQLPGPSIVVHPTPQTTPSSLLGPRSTSWLSTRPTLERSHSMGIYHDLPDVNEQSPSPTASNVSILPRREGLLSTPPHPTSSQPSLSDDRDWGRRLAVPSGMRDSMSMADVESDTELHPDRDGVPRRSMLG</sequence>
<dbReference type="AlphaFoldDB" id="A0A9P6HMY3"/>
<gene>
    <name evidence="4" type="ORF">BJ322DRAFT_654226</name>
</gene>
<evidence type="ECO:0000256" key="2">
    <source>
        <dbReference type="SAM" id="Phobius"/>
    </source>
</evidence>
<feature type="compositionally biased region" description="Polar residues" evidence="1">
    <location>
        <begin position="371"/>
        <end position="392"/>
    </location>
</feature>
<feature type="signal peptide" evidence="3">
    <location>
        <begin position="1"/>
        <end position="18"/>
    </location>
</feature>
<dbReference type="Proteomes" id="UP000736335">
    <property type="component" value="Unassembled WGS sequence"/>
</dbReference>
<dbReference type="EMBL" id="WIUZ02000004">
    <property type="protein sequence ID" value="KAF9788685.1"/>
    <property type="molecule type" value="Genomic_DNA"/>
</dbReference>
<feature type="transmembrane region" description="Helical" evidence="2">
    <location>
        <begin position="129"/>
        <end position="152"/>
    </location>
</feature>
<organism evidence="4 5">
    <name type="scientific">Thelephora terrestris</name>
    <dbReference type="NCBI Taxonomy" id="56493"/>
    <lineage>
        <taxon>Eukaryota</taxon>
        <taxon>Fungi</taxon>
        <taxon>Dikarya</taxon>
        <taxon>Basidiomycota</taxon>
        <taxon>Agaricomycotina</taxon>
        <taxon>Agaricomycetes</taxon>
        <taxon>Thelephorales</taxon>
        <taxon>Thelephoraceae</taxon>
        <taxon>Thelephora</taxon>
    </lineage>
</organism>
<keyword evidence="5" id="KW-1185">Reference proteome</keyword>
<evidence type="ECO:0000313" key="5">
    <source>
        <dbReference type="Proteomes" id="UP000736335"/>
    </source>
</evidence>